<dbReference type="Pfam" id="PF13715">
    <property type="entry name" value="CarbopepD_reg_2"/>
    <property type="match status" value="1"/>
</dbReference>
<evidence type="ECO:0000256" key="2">
    <source>
        <dbReference type="ARBA" id="ARBA00022448"/>
    </source>
</evidence>
<evidence type="ECO:0000256" key="5">
    <source>
        <dbReference type="ARBA" id="ARBA00023136"/>
    </source>
</evidence>
<dbReference type="InterPro" id="IPR023996">
    <property type="entry name" value="TonB-dep_OMP_SusC/RagA"/>
</dbReference>
<dbReference type="Proteomes" id="UP000240978">
    <property type="component" value="Unassembled WGS sequence"/>
</dbReference>
<dbReference type="InterPro" id="IPR012910">
    <property type="entry name" value="Plug_dom"/>
</dbReference>
<evidence type="ECO:0000259" key="8">
    <source>
        <dbReference type="Pfam" id="PF07715"/>
    </source>
</evidence>
<dbReference type="InterPro" id="IPR023997">
    <property type="entry name" value="TonB-dep_OMP_SusC/RagA_CS"/>
</dbReference>
<name>A0A2P8FX87_9BACT</name>
<sequence length="1108" mass="123112">MHFDCYVQARSMRGLSTKICLVMKLTTFLLLVTILHVSAAGYSQKVTLNAKNMPLRDVFAEIITQTGVSIVYSEKVLANTAPVTFQVKDASVQEVLDLSLRNQQIVYALEGKNFVIKKLPPPGNELVPVADSLITARGMISTANNVPLPGATILVKGTKKGTQTDGQGRFVLRDLRPGDVLVISNIGFATKEIAAATQINLQLEEDTRNFNEVVVVGYSDKKKSELTSAVSVVSSEKLKDVTTNDVGSMLQGKVAGLQVVNSSGVPGTAAELRLRGVSSVNASQSPLFVVDGIIGGNYDPNDVESITVLKDAGATAMYGSQANAGVIIVTTKKAKLGKTRFEAKVTTGFRKPDFGKMKMMNGSELYERHKEFYRDYIPGTDNNSYKIDILKFYAERPRTLRDQNYSWLNTMFETAPMQNIYLSATGSTEKSEYYTGISYYNEKGTFMNTGYQRINLRGNSTYHFSKQVSVTNNINISGSTGKSYNYDDVYYAYLNMPWDNPYDAKGQPVYVDGNATFKWWSRDKVNPIHTIKNSNHPYKNFDVNYDLGLNVNITDWLSFSSSNRAAVSYNKGSDYYSSVVAGQYNGTGFLNELSTLSYGIISNDLLKFNFRKGDHTISGLAGIAIENSKTEILGASGKGLPEGLKVLNVVSNNQLVTGSNDQAIIQSFISQLNYSYRDKYFLTGSYRVDGSTAFPSNRRYGSFPAVSAGWQISNEDFLLGNKLFSNLKLRASYGVTGTQDIGSSRYLGLYSLSSQYNGGTAATPSQLPSQDLTWESKRQLNLGLDIGLFNRINLTIDAYNNVTNKLLLQVPQPLSVGFEQRWENVGRVINNGIEFTISTINIKSNDFEWTTDLNLNYNTNKLKDLPSDITRTQPTWSISQIYRNDGNLYEFYMPKWLGVNKETGAPQWEVINRDANGKEISRAATSDYASATYQEVGSALPKLQGGFTSQWTYKNLSLSVNAYYLTGNKVFSNSLRFVMNDGNEPYYNQIKLPSGYKIWTHPGDVATEPSPQNAANSTETSTRYLKDGDFLAIRNISLSYKLPKLWINRWHMDGVTLSLTADNVYTFTKFLGQDPATTITSGSYVMPGVSDFKYPNNRQYLFNINIRF</sequence>
<comment type="caution">
    <text evidence="9">The sequence shown here is derived from an EMBL/GenBank/DDBJ whole genome shotgun (WGS) entry which is preliminary data.</text>
</comment>
<comment type="subcellular location">
    <subcellularLocation>
        <location evidence="1 7">Cell outer membrane</location>
        <topology evidence="1 7">Multi-pass membrane protein</topology>
    </subcellularLocation>
</comment>
<keyword evidence="10" id="KW-1185">Reference proteome</keyword>
<keyword evidence="5 7" id="KW-0472">Membrane</keyword>
<protein>
    <submittedName>
        <fullName evidence="9">TonB-linked SusC/RagA family outer membrane protein</fullName>
    </submittedName>
</protein>
<evidence type="ECO:0000313" key="9">
    <source>
        <dbReference type="EMBL" id="PSL26336.1"/>
    </source>
</evidence>
<dbReference type="AlphaFoldDB" id="A0A2P8FX87"/>
<dbReference type="NCBIfam" id="TIGR04056">
    <property type="entry name" value="OMP_RagA_SusC"/>
    <property type="match status" value="1"/>
</dbReference>
<keyword evidence="6 7" id="KW-0998">Cell outer membrane</keyword>
<dbReference type="PROSITE" id="PS52016">
    <property type="entry name" value="TONB_DEPENDENT_REC_3"/>
    <property type="match status" value="1"/>
</dbReference>
<dbReference type="Gene3D" id="2.170.130.10">
    <property type="entry name" value="TonB-dependent receptor, plug domain"/>
    <property type="match status" value="1"/>
</dbReference>
<keyword evidence="4 7" id="KW-0812">Transmembrane</keyword>
<dbReference type="SUPFAM" id="SSF56935">
    <property type="entry name" value="Porins"/>
    <property type="match status" value="1"/>
</dbReference>
<keyword evidence="3 7" id="KW-1134">Transmembrane beta strand</keyword>
<dbReference type="Gene3D" id="2.60.40.1120">
    <property type="entry name" value="Carboxypeptidase-like, regulatory domain"/>
    <property type="match status" value="1"/>
</dbReference>
<accession>A0A2P8FX87</accession>
<evidence type="ECO:0000256" key="1">
    <source>
        <dbReference type="ARBA" id="ARBA00004571"/>
    </source>
</evidence>
<evidence type="ECO:0000256" key="3">
    <source>
        <dbReference type="ARBA" id="ARBA00022452"/>
    </source>
</evidence>
<dbReference type="Gene3D" id="2.40.170.20">
    <property type="entry name" value="TonB-dependent receptor, beta-barrel domain"/>
    <property type="match status" value="1"/>
</dbReference>
<comment type="similarity">
    <text evidence="7">Belongs to the TonB-dependent receptor family.</text>
</comment>
<dbReference type="SUPFAM" id="SSF49464">
    <property type="entry name" value="Carboxypeptidase regulatory domain-like"/>
    <property type="match status" value="1"/>
</dbReference>
<dbReference type="InterPro" id="IPR008969">
    <property type="entry name" value="CarboxyPept-like_regulatory"/>
</dbReference>
<feature type="domain" description="TonB-dependent receptor plug" evidence="8">
    <location>
        <begin position="223"/>
        <end position="326"/>
    </location>
</feature>
<gene>
    <name evidence="9" type="ORF">CLV42_11147</name>
</gene>
<dbReference type="Pfam" id="PF07715">
    <property type="entry name" value="Plug"/>
    <property type="match status" value="1"/>
</dbReference>
<dbReference type="InterPro" id="IPR037066">
    <property type="entry name" value="Plug_dom_sf"/>
</dbReference>
<dbReference type="InterPro" id="IPR039426">
    <property type="entry name" value="TonB-dep_rcpt-like"/>
</dbReference>
<evidence type="ECO:0000256" key="6">
    <source>
        <dbReference type="ARBA" id="ARBA00023237"/>
    </source>
</evidence>
<dbReference type="NCBIfam" id="TIGR04057">
    <property type="entry name" value="SusC_RagA_signa"/>
    <property type="match status" value="1"/>
</dbReference>
<dbReference type="GO" id="GO:0009279">
    <property type="term" value="C:cell outer membrane"/>
    <property type="evidence" value="ECO:0007669"/>
    <property type="project" value="UniProtKB-SubCell"/>
</dbReference>
<proteinExistence type="inferred from homology"/>
<evidence type="ECO:0000313" key="10">
    <source>
        <dbReference type="Proteomes" id="UP000240978"/>
    </source>
</evidence>
<dbReference type="EMBL" id="PYGK01000011">
    <property type="protein sequence ID" value="PSL26336.1"/>
    <property type="molecule type" value="Genomic_DNA"/>
</dbReference>
<reference evidence="9 10" key="1">
    <citation type="submission" date="2018-03" db="EMBL/GenBank/DDBJ databases">
        <title>Genomic Encyclopedia of Archaeal and Bacterial Type Strains, Phase II (KMG-II): from individual species to whole genera.</title>
        <authorList>
            <person name="Goeker M."/>
        </authorList>
    </citation>
    <scope>NUCLEOTIDE SEQUENCE [LARGE SCALE GENOMIC DNA]</scope>
    <source>
        <strain evidence="9 10">DSM 18107</strain>
    </source>
</reference>
<evidence type="ECO:0000256" key="4">
    <source>
        <dbReference type="ARBA" id="ARBA00022692"/>
    </source>
</evidence>
<keyword evidence="2 7" id="KW-0813">Transport</keyword>
<evidence type="ECO:0000256" key="7">
    <source>
        <dbReference type="PROSITE-ProRule" id="PRU01360"/>
    </source>
</evidence>
<organism evidence="9 10">
    <name type="scientific">Chitinophaga ginsengisoli</name>
    <dbReference type="NCBI Taxonomy" id="363837"/>
    <lineage>
        <taxon>Bacteria</taxon>
        <taxon>Pseudomonadati</taxon>
        <taxon>Bacteroidota</taxon>
        <taxon>Chitinophagia</taxon>
        <taxon>Chitinophagales</taxon>
        <taxon>Chitinophagaceae</taxon>
        <taxon>Chitinophaga</taxon>
    </lineage>
</organism>
<dbReference type="InterPro" id="IPR036942">
    <property type="entry name" value="Beta-barrel_TonB_sf"/>
</dbReference>